<keyword evidence="2" id="KW-0472">Membrane</keyword>
<evidence type="ECO:0000313" key="3">
    <source>
        <dbReference type="EMBL" id="CAB3734209.1"/>
    </source>
</evidence>
<proteinExistence type="predicted"/>
<evidence type="ECO:0000256" key="2">
    <source>
        <dbReference type="SAM" id="Phobius"/>
    </source>
</evidence>
<keyword evidence="2" id="KW-1133">Transmembrane helix</keyword>
<name>A0A6J5CG82_9BURK</name>
<feature type="region of interest" description="Disordered" evidence="1">
    <location>
        <begin position="241"/>
        <end position="299"/>
    </location>
</feature>
<gene>
    <name evidence="3" type="ORF">LMG22037_05861</name>
</gene>
<dbReference type="EMBL" id="CADIKB010000048">
    <property type="protein sequence ID" value="CAB3734209.1"/>
    <property type="molecule type" value="Genomic_DNA"/>
</dbReference>
<protein>
    <submittedName>
        <fullName evidence="3">Uncharacterized protein</fullName>
    </submittedName>
</protein>
<evidence type="ECO:0000313" key="4">
    <source>
        <dbReference type="Proteomes" id="UP000494249"/>
    </source>
</evidence>
<keyword evidence="2" id="KW-0812">Transmembrane</keyword>
<dbReference type="Proteomes" id="UP000494249">
    <property type="component" value="Unassembled WGS sequence"/>
</dbReference>
<dbReference type="AlphaFoldDB" id="A0A6J5CG82"/>
<reference evidence="3 4" key="1">
    <citation type="submission" date="2020-04" db="EMBL/GenBank/DDBJ databases">
        <authorList>
            <person name="De Canck E."/>
        </authorList>
    </citation>
    <scope>NUCLEOTIDE SEQUENCE [LARGE SCALE GENOMIC DNA]</scope>
    <source>
        <strain evidence="3 4">LMG 22037</strain>
    </source>
</reference>
<feature type="region of interest" description="Disordered" evidence="1">
    <location>
        <begin position="17"/>
        <end position="83"/>
    </location>
</feature>
<feature type="compositionally biased region" description="Low complexity" evidence="1">
    <location>
        <begin position="172"/>
        <end position="201"/>
    </location>
</feature>
<sequence length="299" mass="30576">MAFEELDARVIGSTISIRLDGPSPGVSQRTPPAPPSVPRPAAAPVQTDQSRTVASDAARTPGAVSPRPAPDGVARSTPSSAEPLVVPKRKGRALFVMKPLNAERMRTAWAVIAVVFVAMVIGDICLRGGAKFFENFLPTVHVPSKTSANAVATTAPAQRVAPASEATAPNKADAPTASAPAAQANAPIAQQPQSQAQPAAAAAQVAQPATVAPVTVKAEPVKTVTVNPVPATVMASAAPVLPIPPAAPLPVHRRGRPVPEAPRRVEHEASQQPSEQASPILVGGQYSNKATDSKGSDSK</sequence>
<accession>A0A6J5CG82</accession>
<feature type="transmembrane region" description="Helical" evidence="2">
    <location>
        <begin position="107"/>
        <end position="126"/>
    </location>
</feature>
<evidence type="ECO:0000256" key="1">
    <source>
        <dbReference type="SAM" id="MobiDB-lite"/>
    </source>
</evidence>
<organism evidence="3 4">
    <name type="scientific">Paraburkholderia phenoliruptrix</name>
    <dbReference type="NCBI Taxonomy" id="252970"/>
    <lineage>
        <taxon>Bacteria</taxon>
        <taxon>Pseudomonadati</taxon>
        <taxon>Pseudomonadota</taxon>
        <taxon>Betaproteobacteria</taxon>
        <taxon>Burkholderiales</taxon>
        <taxon>Burkholderiaceae</taxon>
        <taxon>Paraburkholderia</taxon>
    </lineage>
</organism>
<feature type="region of interest" description="Disordered" evidence="1">
    <location>
        <begin position="160"/>
        <end position="201"/>
    </location>
</feature>